<proteinExistence type="predicted"/>
<accession>A0ABN7W530</accession>
<sequence length="142" mass="16853">MDLGNTVQEQLCNRNSVNSVQQESRTFIRRLQRTYQLKDYGKNDLLMLFTKDLCYELKEICRMKNIIDNYKSVGTVIGLKIQKNDSNLNTNLFQVNVEEFSHSLRLEHKYLVNKVKEYEKNSEIFKVVKNHNKTKELYKIGL</sequence>
<keyword evidence="2" id="KW-1185">Reference proteome</keyword>
<reference evidence="1 2" key="1">
    <citation type="submission" date="2021-06" db="EMBL/GenBank/DDBJ databases">
        <authorList>
            <person name="Kallberg Y."/>
            <person name="Tangrot J."/>
            <person name="Rosling A."/>
        </authorList>
    </citation>
    <scope>NUCLEOTIDE SEQUENCE [LARGE SCALE GENOMIC DNA]</scope>
    <source>
        <strain evidence="1 2">120-4 pot B 10/14</strain>
    </source>
</reference>
<protein>
    <submittedName>
        <fullName evidence="1">44801_t:CDS:1</fullName>
    </submittedName>
</protein>
<evidence type="ECO:0000313" key="1">
    <source>
        <dbReference type="EMBL" id="CAG8817075.1"/>
    </source>
</evidence>
<name>A0ABN7W530_GIGMA</name>
<dbReference type="Proteomes" id="UP000789901">
    <property type="component" value="Unassembled WGS sequence"/>
</dbReference>
<dbReference type="EMBL" id="CAJVQB010031576">
    <property type="protein sequence ID" value="CAG8817075.1"/>
    <property type="molecule type" value="Genomic_DNA"/>
</dbReference>
<evidence type="ECO:0000313" key="2">
    <source>
        <dbReference type="Proteomes" id="UP000789901"/>
    </source>
</evidence>
<gene>
    <name evidence="1" type="ORF">GMARGA_LOCUS26709</name>
</gene>
<organism evidence="1 2">
    <name type="scientific">Gigaspora margarita</name>
    <dbReference type="NCBI Taxonomy" id="4874"/>
    <lineage>
        <taxon>Eukaryota</taxon>
        <taxon>Fungi</taxon>
        <taxon>Fungi incertae sedis</taxon>
        <taxon>Mucoromycota</taxon>
        <taxon>Glomeromycotina</taxon>
        <taxon>Glomeromycetes</taxon>
        <taxon>Diversisporales</taxon>
        <taxon>Gigasporaceae</taxon>
        <taxon>Gigaspora</taxon>
    </lineage>
</organism>
<comment type="caution">
    <text evidence="1">The sequence shown here is derived from an EMBL/GenBank/DDBJ whole genome shotgun (WGS) entry which is preliminary data.</text>
</comment>